<keyword evidence="3" id="KW-1185">Reference proteome</keyword>
<dbReference type="AlphaFoldDB" id="A0A9Q0K023"/>
<proteinExistence type="predicted"/>
<comment type="caution">
    <text evidence="2">The sequence shown here is derived from an EMBL/GenBank/DDBJ whole genome shotgun (WGS) entry which is preliminary data.</text>
</comment>
<dbReference type="Proteomes" id="UP001141806">
    <property type="component" value="Unassembled WGS sequence"/>
</dbReference>
<name>A0A9Q0K023_9MAGN</name>
<accession>A0A9Q0K023</accession>
<evidence type="ECO:0000256" key="1">
    <source>
        <dbReference type="SAM" id="MobiDB-lite"/>
    </source>
</evidence>
<protein>
    <submittedName>
        <fullName evidence="2">Uncharacterized protein</fullName>
    </submittedName>
</protein>
<evidence type="ECO:0000313" key="3">
    <source>
        <dbReference type="Proteomes" id="UP001141806"/>
    </source>
</evidence>
<reference evidence="2" key="1">
    <citation type="journal article" date="2023" name="Plant J.">
        <title>The genome of the king protea, Protea cynaroides.</title>
        <authorList>
            <person name="Chang J."/>
            <person name="Duong T.A."/>
            <person name="Schoeman C."/>
            <person name="Ma X."/>
            <person name="Roodt D."/>
            <person name="Barker N."/>
            <person name="Li Z."/>
            <person name="Van de Peer Y."/>
            <person name="Mizrachi E."/>
        </authorList>
    </citation>
    <scope>NUCLEOTIDE SEQUENCE</scope>
    <source>
        <tissue evidence="2">Young leaves</tissue>
    </source>
</reference>
<dbReference type="EMBL" id="JAMYWD010000010">
    <property type="protein sequence ID" value="KAJ4957812.1"/>
    <property type="molecule type" value="Genomic_DNA"/>
</dbReference>
<feature type="region of interest" description="Disordered" evidence="1">
    <location>
        <begin position="1"/>
        <end position="51"/>
    </location>
</feature>
<evidence type="ECO:0000313" key="2">
    <source>
        <dbReference type="EMBL" id="KAJ4957812.1"/>
    </source>
</evidence>
<organism evidence="2 3">
    <name type="scientific">Protea cynaroides</name>
    <dbReference type="NCBI Taxonomy" id="273540"/>
    <lineage>
        <taxon>Eukaryota</taxon>
        <taxon>Viridiplantae</taxon>
        <taxon>Streptophyta</taxon>
        <taxon>Embryophyta</taxon>
        <taxon>Tracheophyta</taxon>
        <taxon>Spermatophyta</taxon>
        <taxon>Magnoliopsida</taxon>
        <taxon>Proteales</taxon>
        <taxon>Proteaceae</taxon>
        <taxon>Protea</taxon>
    </lineage>
</organism>
<dbReference type="OrthoDB" id="2262349at2759"/>
<sequence>MDVGDHMKPTNGGTKIWGNPDQKHRQWTSSNEVQRHNWSRPPEVKYVPPARPKNPDQNLWGLAGLAIEQPAIGRKPRECKDKRSEVEIPLISKKQGERNSRAKTHLRASVDRDDCILSEIKCGWWYWQKVVVGATFTERDELEGIETVDASNFITLENIERLKQAKEANRVQVSLISAYIIKTLYFGSRDAKIFIAALTAESTLSSSYGKHMIIGSLFYHHFVIFIYSD</sequence>
<gene>
    <name evidence="2" type="ORF">NE237_024923</name>
</gene>